<dbReference type="EMBL" id="CP059154">
    <property type="protein sequence ID" value="QLK25902.1"/>
    <property type="molecule type" value="Genomic_DNA"/>
</dbReference>
<dbReference type="KEGG" id="nay:HYG81_17775"/>
<dbReference type="PANTHER" id="PTHR21666">
    <property type="entry name" value="PEPTIDASE-RELATED"/>
    <property type="match status" value="1"/>
</dbReference>
<keyword evidence="2" id="KW-1133">Transmembrane helix</keyword>
<dbReference type="AlphaFoldDB" id="A0A7D6GQF2"/>
<dbReference type="Proteomes" id="UP000510869">
    <property type="component" value="Chromosome"/>
</dbReference>
<dbReference type="InterPro" id="IPR050570">
    <property type="entry name" value="Cell_wall_metabolism_enzyme"/>
</dbReference>
<dbReference type="Gene3D" id="2.70.70.10">
    <property type="entry name" value="Glucose Permease (Domain IIA)"/>
    <property type="match status" value="1"/>
</dbReference>
<protein>
    <submittedName>
        <fullName evidence="4">M23 family metallopeptidase</fullName>
    </submittedName>
</protein>
<feature type="compositionally biased region" description="Basic and acidic residues" evidence="1">
    <location>
        <begin position="346"/>
        <end position="359"/>
    </location>
</feature>
<keyword evidence="2" id="KW-0472">Membrane</keyword>
<evidence type="ECO:0000256" key="1">
    <source>
        <dbReference type="SAM" id="MobiDB-lite"/>
    </source>
</evidence>
<feature type="region of interest" description="Disordered" evidence="1">
    <location>
        <begin position="317"/>
        <end position="383"/>
    </location>
</feature>
<dbReference type="InterPro" id="IPR011055">
    <property type="entry name" value="Dup_hybrid_motif"/>
</dbReference>
<feature type="transmembrane region" description="Helical" evidence="2">
    <location>
        <begin position="413"/>
        <end position="430"/>
    </location>
</feature>
<keyword evidence="2" id="KW-0812">Transmembrane</keyword>
<gene>
    <name evidence="4" type="ORF">HYG81_17775</name>
</gene>
<feature type="transmembrane region" description="Helical" evidence="2">
    <location>
        <begin position="22"/>
        <end position="43"/>
    </location>
</feature>
<dbReference type="SUPFAM" id="SSF51261">
    <property type="entry name" value="Duplicated hybrid motif"/>
    <property type="match status" value="1"/>
</dbReference>
<proteinExistence type="predicted"/>
<accession>A0A7D6GQF2</accession>
<dbReference type="GeneID" id="56145094"/>
<feature type="transmembrane region" description="Helical" evidence="2">
    <location>
        <begin position="475"/>
        <end position="496"/>
    </location>
</feature>
<dbReference type="RefSeq" id="WP_180841083.1">
    <property type="nucleotide sequence ID" value="NZ_CP059154.1"/>
</dbReference>
<dbReference type="GO" id="GO:0004222">
    <property type="term" value="F:metalloendopeptidase activity"/>
    <property type="evidence" value="ECO:0007669"/>
    <property type="project" value="TreeGrafter"/>
</dbReference>
<evidence type="ECO:0000259" key="3">
    <source>
        <dbReference type="Pfam" id="PF01551"/>
    </source>
</evidence>
<feature type="compositionally biased region" description="Basic and acidic residues" evidence="1">
    <location>
        <begin position="322"/>
        <end position="336"/>
    </location>
</feature>
<dbReference type="OrthoDB" id="177975at2157"/>
<organism evidence="4 5">
    <name type="scientific">Natrinema zhouii</name>
    <dbReference type="NCBI Taxonomy" id="1710539"/>
    <lineage>
        <taxon>Archaea</taxon>
        <taxon>Methanobacteriati</taxon>
        <taxon>Methanobacteriota</taxon>
        <taxon>Stenosarchaea group</taxon>
        <taxon>Halobacteria</taxon>
        <taxon>Halobacteriales</taxon>
        <taxon>Natrialbaceae</taxon>
        <taxon>Natrinema</taxon>
    </lineage>
</organism>
<name>A0A7D6GQF2_9EURY</name>
<dbReference type="CDD" id="cd12797">
    <property type="entry name" value="M23_peptidase"/>
    <property type="match status" value="1"/>
</dbReference>
<keyword evidence="5" id="KW-1185">Reference proteome</keyword>
<feature type="domain" description="M23ase beta-sheet core" evidence="3">
    <location>
        <begin position="197"/>
        <end position="293"/>
    </location>
</feature>
<feature type="transmembrane region" description="Helical" evidence="2">
    <location>
        <begin position="387"/>
        <end position="407"/>
    </location>
</feature>
<dbReference type="InterPro" id="IPR016047">
    <property type="entry name" value="M23ase_b-sheet_dom"/>
</dbReference>
<reference evidence="4 5" key="1">
    <citation type="submission" date="2020-07" db="EMBL/GenBank/DDBJ databases">
        <title>Natrinema (YPL30) sp. nov. and Haloterrigena xxxxxx (YPL8) sp. nov., isolated from a salt mine.</title>
        <authorList>
            <person name="Cui H."/>
        </authorList>
    </citation>
    <scope>NUCLEOTIDE SEQUENCE [LARGE SCALE GENOMIC DNA]</scope>
    <source>
        <strain evidence="4 5">YPL13</strain>
    </source>
</reference>
<feature type="transmembrane region" description="Helical" evidence="2">
    <location>
        <begin position="451"/>
        <end position="469"/>
    </location>
</feature>
<evidence type="ECO:0000313" key="4">
    <source>
        <dbReference type="EMBL" id="QLK25902.1"/>
    </source>
</evidence>
<dbReference type="PANTHER" id="PTHR21666:SF270">
    <property type="entry name" value="MUREIN HYDROLASE ACTIVATOR ENVC"/>
    <property type="match status" value="1"/>
</dbReference>
<evidence type="ECO:0000256" key="2">
    <source>
        <dbReference type="SAM" id="Phobius"/>
    </source>
</evidence>
<feature type="transmembrane region" description="Helical" evidence="2">
    <location>
        <begin position="49"/>
        <end position="67"/>
    </location>
</feature>
<sequence length="517" mass="55442">MASTESTGFAARLRQRLRSFEPMYLAFLGLLALPSYVFDSLAFLELFEAFFLFFLWPFVGPLIDMVLRRRTDEEATEPTDWIDTGGGGTYAAWLLTLPLTLLNPLVLAQDAMQLLGTAVAFARHRGSFPDAGSYDQRVSYRLPFDGTWTVVNGSHDHDYSHSWLPVNQRYAYDFVITDADGRTSPERAGSDVDAYYCYDEPVVAPADGVVVDVFDDAFEAARGGGISHPLKRDIRGNYVVIQHAPDEYSCLAHLVPGSATVEAGDRVARGQRIGRCGHSGNSSEPHLHFQVQDHPDFELAAGLPVAFDDVAIEWPGVEAPVDDPRSHSSDGSDRPRSYVTAGQRVAHVDRDRNGGRPSRDSTVAPGVASEVDGPELVTTSSGRRPGIATLQGVSFGVCVGGVVTYFVSIVASWSVVAVLLGGGAALGAAARIGSPLRRGGGDERRSGSDSMGTVVGVGLIAAIVVWVGWAAPAVGFGLLALGALAFLTGFVGYVGLGEYDRLRLRESFHDHDGVRPV</sequence>
<dbReference type="Pfam" id="PF01551">
    <property type="entry name" value="Peptidase_M23"/>
    <property type="match status" value="1"/>
</dbReference>
<evidence type="ECO:0000313" key="5">
    <source>
        <dbReference type="Proteomes" id="UP000510869"/>
    </source>
</evidence>